<protein>
    <submittedName>
        <fullName evidence="1">Uncharacterized protein</fullName>
    </submittedName>
</protein>
<evidence type="ECO:0000313" key="2">
    <source>
        <dbReference type="Proteomes" id="UP000291213"/>
    </source>
</evidence>
<organism evidence="1 2">
    <name type="scientific">Aeropyrum pernix</name>
    <dbReference type="NCBI Taxonomy" id="56636"/>
    <lineage>
        <taxon>Archaea</taxon>
        <taxon>Thermoproteota</taxon>
        <taxon>Thermoprotei</taxon>
        <taxon>Desulfurococcales</taxon>
        <taxon>Desulfurococcaceae</taxon>
        <taxon>Aeropyrum</taxon>
    </lineage>
</organism>
<reference evidence="1 2" key="1">
    <citation type="submission" date="2017-02" db="EMBL/GenBank/DDBJ databases">
        <title>isolation and characterization of a novel temperate virus Aeropyrum globular virus 1 infecting hyperthermophilic archaeon Aeropyrum.</title>
        <authorList>
            <person name="Yumiya M."/>
            <person name="Yoshida T."/>
            <person name="Sako Y."/>
        </authorList>
    </citation>
    <scope>NUCLEOTIDE SEQUENCE [LARGE SCALE GENOMIC DNA]</scope>
    <source>
        <strain evidence="1 2">YK1-12-2013</strain>
    </source>
</reference>
<evidence type="ECO:0000313" key="1">
    <source>
        <dbReference type="EMBL" id="GBF09838.1"/>
    </source>
</evidence>
<gene>
    <name evidence="1" type="ORF">apy_15630</name>
</gene>
<name>A0A401HBW3_AERPX</name>
<dbReference type="EMBL" id="BDMD01000115">
    <property type="protein sequence ID" value="GBF09838.1"/>
    <property type="molecule type" value="Genomic_DNA"/>
</dbReference>
<accession>A0A401HBW3</accession>
<sequence>MGLVDRLRAARILAVLWHDPPWKPWGIGVGGGEIGGCSRQGGWDKCLLDEVLSLKEGWREGVE</sequence>
<comment type="caution">
    <text evidence="1">The sequence shown here is derived from an EMBL/GenBank/DDBJ whole genome shotgun (WGS) entry which is preliminary data.</text>
</comment>
<feature type="non-terminal residue" evidence="1">
    <location>
        <position position="63"/>
    </location>
</feature>
<dbReference type="AlphaFoldDB" id="A0A401HBW3"/>
<proteinExistence type="predicted"/>
<dbReference type="Proteomes" id="UP000291213">
    <property type="component" value="Unassembled WGS sequence"/>
</dbReference>